<protein>
    <submittedName>
        <fullName evidence="1">Uncharacterized protein</fullName>
    </submittedName>
</protein>
<evidence type="ECO:0000313" key="2">
    <source>
        <dbReference type="Proteomes" id="UP001597483"/>
    </source>
</evidence>
<reference evidence="2" key="1">
    <citation type="journal article" date="2019" name="Int. J. Syst. Evol. Microbiol.">
        <title>The Global Catalogue of Microorganisms (GCM) 10K type strain sequencing project: providing services to taxonomists for standard genome sequencing and annotation.</title>
        <authorList>
            <consortium name="The Broad Institute Genomics Platform"/>
            <consortium name="The Broad Institute Genome Sequencing Center for Infectious Disease"/>
            <person name="Wu L."/>
            <person name="Ma J."/>
        </authorList>
    </citation>
    <scope>NUCLEOTIDE SEQUENCE [LARGE SCALE GENOMIC DNA]</scope>
    <source>
        <strain evidence="2">CGMCC 4.7641</strain>
    </source>
</reference>
<gene>
    <name evidence="1" type="ORF">ACFSVL_22105</name>
</gene>
<dbReference type="Proteomes" id="UP001597483">
    <property type="component" value="Unassembled WGS sequence"/>
</dbReference>
<accession>A0ABW5HA18</accession>
<evidence type="ECO:0000313" key="1">
    <source>
        <dbReference type="EMBL" id="MFD2470096.1"/>
    </source>
</evidence>
<name>A0ABW5HA18_9PSEU</name>
<dbReference type="RefSeq" id="WP_378307028.1">
    <property type="nucleotide sequence ID" value="NZ_JBHUKS010000015.1"/>
</dbReference>
<organism evidence="1 2">
    <name type="scientific">Amycolatopsis silviterrae</name>
    <dbReference type="NCBI Taxonomy" id="1656914"/>
    <lineage>
        <taxon>Bacteria</taxon>
        <taxon>Bacillati</taxon>
        <taxon>Actinomycetota</taxon>
        <taxon>Actinomycetes</taxon>
        <taxon>Pseudonocardiales</taxon>
        <taxon>Pseudonocardiaceae</taxon>
        <taxon>Amycolatopsis</taxon>
    </lineage>
</organism>
<keyword evidence="2" id="KW-1185">Reference proteome</keyword>
<sequence>MDPGFDRWLTIGFERRVLVVVRTMTTLNRLLDVLTLFGGDHRVQTVFTFDRERPAILGAGVPGLLERLGAAVIPWRQAITTEFDLAIAASENDDLHLLRAPVVLLPHGIGHQKYYPGSSVVAGLNPQRLVHEGRVVPALIAVAHAEQRDQLHAASPEAAERAEVVGDPCLDRLVAGAHRAAEYRTALAGRGKRLVTIASTWGPSSVLGQHPDLPLRLVAELPVDTTAVCTILHPGIAAAHSSWQLDAWLAEAKKAGLLVIPSETGWQTAITASSCVIGDESSVSLYAAALDLPLLMAGSPSPATVPGSPAAMLAARATPLAADRPLAAQIDDAIDRHVPGSYEPVAKQAVAVPGQSAELLRAACYRLMNLPEPSTPAEFTSYPVNPAARTEPVAFLAGIREHGNTDVLVRLPATEVPQRLHHLHVLAHHTRASLRELSAAAIVFTDDAELDFADWAPVVLKQWPDAQFAALRLEDRCLAADRSGRHYELTPASRQVDPLAAVSMLYLGRSELDFGRQRVSCSDSSSLMYSFVRGCPSRHASQISRPHAVRADSS</sequence>
<proteinExistence type="predicted"/>
<dbReference type="EMBL" id="JBHUKS010000015">
    <property type="protein sequence ID" value="MFD2470096.1"/>
    <property type="molecule type" value="Genomic_DNA"/>
</dbReference>
<comment type="caution">
    <text evidence="1">The sequence shown here is derived from an EMBL/GenBank/DDBJ whole genome shotgun (WGS) entry which is preliminary data.</text>
</comment>